<comment type="caution">
    <text evidence="1">The sequence shown here is derived from an EMBL/GenBank/DDBJ whole genome shotgun (WGS) entry which is preliminary data.</text>
</comment>
<protein>
    <submittedName>
        <fullName evidence="1">Uncharacterized protein</fullName>
    </submittedName>
</protein>
<organism evidence="1">
    <name type="scientific">marine sediment metagenome</name>
    <dbReference type="NCBI Taxonomy" id="412755"/>
    <lineage>
        <taxon>unclassified sequences</taxon>
        <taxon>metagenomes</taxon>
        <taxon>ecological metagenomes</taxon>
    </lineage>
</organism>
<dbReference type="AlphaFoldDB" id="A0A0F9BA55"/>
<reference evidence="1" key="1">
    <citation type="journal article" date="2015" name="Nature">
        <title>Complex archaea that bridge the gap between prokaryotes and eukaryotes.</title>
        <authorList>
            <person name="Spang A."/>
            <person name="Saw J.H."/>
            <person name="Jorgensen S.L."/>
            <person name="Zaremba-Niedzwiedzka K."/>
            <person name="Martijn J."/>
            <person name="Lind A.E."/>
            <person name="van Eijk R."/>
            <person name="Schleper C."/>
            <person name="Guy L."/>
            <person name="Ettema T.J."/>
        </authorList>
    </citation>
    <scope>NUCLEOTIDE SEQUENCE</scope>
</reference>
<feature type="non-terminal residue" evidence="1">
    <location>
        <position position="1"/>
    </location>
</feature>
<proteinExistence type="predicted"/>
<sequence>NEHNPDRPFKEFLLTPGELQERIEKQHYVAHAASDQFTDVTIEELQEHGVKVPKATK</sequence>
<gene>
    <name evidence="1" type="ORF">LCGC14_2474630</name>
</gene>
<evidence type="ECO:0000313" key="1">
    <source>
        <dbReference type="EMBL" id="KKL18525.1"/>
    </source>
</evidence>
<dbReference type="EMBL" id="LAZR01038834">
    <property type="protein sequence ID" value="KKL18525.1"/>
    <property type="molecule type" value="Genomic_DNA"/>
</dbReference>
<accession>A0A0F9BA55</accession>
<name>A0A0F9BA55_9ZZZZ</name>